<dbReference type="PATRIC" id="fig|1268236.3.peg.1105"/>
<evidence type="ECO:0000313" key="3">
    <source>
        <dbReference type="Proteomes" id="UP000013526"/>
    </source>
</evidence>
<dbReference type="EMBL" id="AQGQ01000021">
    <property type="protein sequence ID" value="EOD56076.1"/>
    <property type="molecule type" value="Genomic_DNA"/>
</dbReference>
<sequence>MEMAMSWIYRGALFMALVLVGIWGHDKQYGLWSLGFVLAAGILLEPRLRPVLILLPVAGMTGVAALLWQHPWY</sequence>
<comment type="caution">
    <text evidence="2">The sequence shown here is derived from an EMBL/GenBank/DDBJ whole genome shotgun (WGS) entry which is preliminary data.</text>
</comment>
<name>R1H6F7_9GAMM</name>
<accession>R1H6F7</accession>
<keyword evidence="1" id="KW-0472">Membrane</keyword>
<dbReference type="Proteomes" id="UP000013526">
    <property type="component" value="Unassembled WGS sequence"/>
</dbReference>
<feature type="transmembrane region" description="Helical" evidence="1">
    <location>
        <begin position="51"/>
        <end position="68"/>
    </location>
</feature>
<feature type="transmembrane region" description="Helical" evidence="1">
    <location>
        <begin position="7"/>
        <end position="23"/>
    </location>
</feature>
<keyword evidence="1" id="KW-1133">Transmembrane helix</keyword>
<protein>
    <submittedName>
        <fullName evidence="2">Uncharacterized protein</fullName>
    </submittedName>
</protein>
<keyword evidence="1" id="KW-0812">Transmembrane</keyword>
<feature type="transmembrane region" description="Helical" evidence="1">
    <location>
        <begin position="29"/>
        <end position="44"/>
    </location>
</feature>
<organism evidence="2 3">
    <name type="scientific">Aeromonas molluscorum 848</name>
    <dbReference type="NCBI Taxonomy" id="1268236"/>
    <lineage>
        <taxon>Bacteria</taxon>
        <taxon>Pseudomonadati</taxon>
        <taxon>Pseudomonadota</taxon>
        <taxon>Gammaproteobacteria</taxon>
        <taxon>Aeromonadales</taxon>
        <taxon>Aeromonadaceae</taxon>
        <taxon>Aeromonas</taxon>
    </lineage>
</organism>
<reference evidence="2 3" key="1">
    <citation type="journal article" date="2013" name="Genome Announc.">
        <title>Draft Genome Sequence of Aeromonas molluscorum Strain 848TT, Isolated from Bivalve Molluscs.</title>
        <authorList>
            <person name="Spataro N."/>
            <person name="Farfan M."/>
            <person name="Albarral V."/>
            <person name="Sanglas A."/>
            <person name="Loren J.G."/>
            <person name="Fuste M.C."/>
            <person name="Bosch E."/>
        </authorList>
    </citation>
    <scope>NUCLEOTIDE SEQUENCE [LARGE SCALE GENOMIC DNA]</scope>
    <source>
        <strain evidence="2 3">848</strain>
    </source>
</reference>
<evidence type="ECO:0000256" key="1">
    <source>
        <dbReference type="SAM" id="Phobius"/>
    </source>
</evidence>
<proteinExistence type="predicted"/>
<keyword evidence="3" id="KW-1185">Reference proteome</keyword>
<evidence type="ECO:0000313" key="2">
    <source>
        <dbReference type="EMBL" id="EOD56076.1"/>
    </source>
</evidence>
<dbReference type="AlphaFoldDB" id="R1H6F7"/>
<gene>
    <name evidence="2" type="ORF">G113_05538</name>
</gene>